<sequence>MGCGASVEDSSVSASPTPNHSNDRHNRLSVVSLGLPGQDEDAMSASSVPSMEPPPTMPSTGFGGEEEKICNTELRIKWIVRKLTEHFPIHEEPQWIAERLNRKTSTEIESSTVIRITLAWESEDPRLPRSVVLKIPLAKEAREDEKGRFYYTLFKRECNAFDWLQHVKDFSTPIIYHIKKHGNEDGGGCIIMEDLGERAQQQDEKNGLGVLQSGNASITSEQVRAAYEKFVPVATVSFVHKVMVLRGKSEPDALIERANSLINQVYNTVRINEELIDDDKMNNNNWTS</sequence>
<evidence type="ECO:0000313" key="2">
    <source>
        <dbReference type="Proteomes" id="UP000887575"/>
    </source>
</evidence>
<evidence type="ECO:0000313" key="3">
    <source>
        <dbReference type="WBParaSite" id="MBELARI_LOCUS19540"/>
    </source>
</evidence>
<proteinExistence type="predicted"/>
<dbReference type="PANTHER" id="PTHR23020">
    <property type="entry name" value="UNCHARACTERIZED NUCLEAR HORMONE RECEPTOR-RELATED"/>
    <property type="match status" value="1"/>
</dbReference>
<feature type="region of interest" description="Disordered" evidence="1">
    <location>
        <begin position="1"/>
        <end position="65"/>
    </location>
</feature>
<protein>
    <submittedName>
        <fullName evidence="3">Uncharacterized protein</fullName>
    </submittedName>
</protein>
<reference evidence="3" key="1">
    <citation type="submission" date="2024-02" db="UniProtKB">
        <authorList>
            <consortium name="WormBaseParasite"/>
        </authorList>
    </citation>
    <scope>IDENTIFICATION</scope>
</reference>
<organism evidence="2 3">
    <name type="scientific">Mesorhabditis belari</name>
    <dbReference type="NCBI Taxonomy" id="2138241"/>
    <lineage>
        <taxon>Eukaryota</taxon>
        <taxon>Metazoa</taxon>
        <taxon>Ecdysozoa</taxon>
        <taxon>Nematoda</taxon>
        <taxon>Chromadorea</taxon>
        <taxon>Rhabditida</taxon>
        <taxon>Rhabditina</taxon>
        <taxon>Rhabditomorpha</taxon>
        <taxon>Rhabditoidea</taxon>
        <taxon>Rhabditidae</taxon>
        <taxon>Mesorhabditinae</taxon>
        <taxon>Mesorhabditis</taxon>
    </lineage>
</organism>
<dbReference type="Proteomes" id="UP000887575">
    <property type="component" value="Unassembled WGS sequence"/>
</dbReference>
<feature type="compositionally biased region" description="Polar residues" evidence="1">
    <location>
        <begin position="8"/>
        <end position="20"/>
    </location>
</feature>
<dbReference type="PANTHER" id="PTHR23020:SF12">
    <property type="entry name" value="CHK KINASE-LIKE DOMAIN-CONTAINING PROTEIN"/>
    <property type="match status" value="1"/>
</dbReference>
<accession>A0AAF3J6N7</accession>
<dbReference type="AlphaFoldDB" id="A0AAF3J6N7"/>
<name>A0AAF3J6N7_9BILA</name>
<keyword evidence="2" id="KW-1185">Reference proteome</keyword>
<dbReference type="InterPro" id="IPR052961">
    <property type="entry name" value="Oxido-Kinase-like_Enzymes"/>
</dbReference>
<dbReference type="InterPro" id="IPR011009">
    <property type="entry name" value="Kinase-like_dom_sf"/>
</dbReference>
<evidence type="ECO:0000256" key="1">
    <source>
        <dbReference type="SAM" id="MobiDB-lite"/>
    </source>
</evidence>
<dbReference type="SUPFAM" id="SSF56112">
    <property type="entry name" value="Protein kinase-like (PK-like)"/>
    <property type="match status" value="1"/>
</dbReference>
<dbReference type="WBParaSite" id="MBELARI_LOCUS19540">
    <property type="protein sequence ID" value="MBELARI_LOCUS19540"/>
    <property type="gene ID" value="MBELARI_LOCUS19540"/>
</dbReference>